<gene>
    <name evidence="1" type="ORF">IQ266_12230</name>
</gene>
<organism evidence="1 2">
    <name type="scientific">Romeriopsis navalis LEGE 11480</name>
    <dbReference type="NCBI Taxonomy" id="2777977"/>
    <lineage>
        <taxon>Bacteria</taxon>
        <taxon>Bacillati</taxon>
        <taxon>Cyanobacteriota</taxon>
        <taxon>Cyanophyceae</taxon>
        <taxon>Leptolyngbyales</taxon>
        <taxon>Leptolyngbyaceae</taxon>
        <taxon>Romeriopsis</taxon>
        <taxon>Romeriopsis navalis</taxon>
    </lineage>
</organism>
<reference evidence="1" key="1">
    <citation type="submission" date="2020-10" db="EMBL/GenBank/DDBJ databases">
        <authorList>
            <person name="Castelo-Branco R."/>
            <person name="Eusebio N."/>
            <person name="Adriana R."/>
            <person name="Vieira A."/>
            <person name="Brugerolle De Fraissinette N."/>
            <person name="Rezende De Castro R."/>
            <person name="Schneider M.P."/>
            <person name="Vasconcelos V."/>
            <person name="Leao P.N."/>
        </authorList>
    </citation>
    <scope>NUCLEOTIDE SEQUENCE</scope>
    <source>
        <strain evidence="1">LEGE 11480</strain>
    </source>
</reference>
<protein>
    <submittedName>
        <fullName evidence="1">Uncharacterized protein</fullName>
    </submittedName>
</protein>
<accession>A0A928Z3B8</accession>
<dbReference type="AlphaFoldDB" id="A0A928Z3B8"/>
<proteinExistence type="predicted"/>
<keyword evidence="2" id="KW-1185">Reference proteome</keyword>
<dbReference type="EMBL" id="JADEXQ010000037">
    <property type="protein sequence ID" value="MBE9030499.1"/>
    <property type="molecule type" value="Genomic_DNA"/>
</dbReference>
<name>A0A928Z3B8_9CYAN</name>
<evidence type="ECO:0000313" key="2">
    <source>
        <dbReference type="Proteomes" id="UP000625316"/>
    </source>
</evidence>
<comment type="caution">
    <text evidence="1">The sequence shown here is derived from an EMBL/GenBank/DDBJ whole genome shotgun (WGS) entry which is preliminary data.</text>
</comment>
<sequence length="74" mass="8285">MMVNFSRKLGLVERLFATLHSMGGMLYVNVARIQGPIVVDALRSAIDGLQKQHPFLQVHLQENEAGFFFALIAQ</sequence>
<evidence type="ECO:0000313" key="1">
    <source>
        <dbReference type="EMBL" id="MBE9030499.1"/>
    </source>
</evidence>
<dbReference type="Proteomes" id="UP000625316">
    <property type="component" value="Unassembled WGS sequence"/>
</dbReference>
<dbReference type="RefSeq" id="WP_264325326.1">
    <property type="nucleotide sequence ID" value="NZ_JADEXQ010000037.1"/>
</dbReference>